<reference evidence="1 2" key="1">
    <citation type="submission" date="2020-07" db="EMBL/GenBank/DDBJ databases">
        <authorList>
            <person name="Feng H."/>
        </authorList>
    </citation>
    <scope>NUCLEOTIDE SEQUENCE [LARGE SCALE GENOMIC DNA]</scope>
    <source>
        <strain evidence="2">s-11</strain>
    </source>
</reference>
<gene>
    <name evidence="1" type="ORF">H1164_15070</name>
</gene>
<comment type="caution">
    <text evidence="1">The sequence shown here is derived from an EMBL/GenBank/DDBJ whole genome shotgun (WGS) entry which is preliminary data.</text>
</comment>
<dbReference type="EMBL" id="JACEIP010000031">
    <property type="protein sequence ID" value="MBA4544183.1"/>
    <property type="molecule type" value="Genomic_DNA"/>
</dbReference>
<organism evidence="1 2">
    <name type="scientific">Thermoactinomyces daqus</name>
    <dbReference type="NCBI Taxonomy" id="1329516"/>
    <lineage>
        <taxon>Bacteria</taxon>
        <taxon>Bacillati</taxon>
        <taxon>Bacillota</taxon>
        <taxon>Bacilli</taxon>
        <taxon>Bacillales</taxon>
        <taxon>Thermoactinomycetaceae</taxon>
        <taxon>Thermoactinomyces</taxon>
    </lineage>
</organism>
<dbReference type="OrthoDB" id="9774475at2"/>
<evidence type="ECO:0000313" key="1">
    <source>
        <dbReference type="EMBL" id="MBA4544183.1"/>
    </source>
</evidence>
<accession>A0A7W2AJT1</accession>
<sequence>MQRERCEMNRDFRQHKKYQKGTFKSKWEIEQELRENGVDRIYYVLSFGGGTQSAHLLEKHFKGLIHYDYIIFADTGAEPQFIHDQVQWWRNRQKEYGNKTPFIITHHNSMTKGLEEMLMRYIHTDYQRFQMPVHCSRIDPETGQESKAGIMPRQCTVDFKIVPVKQTARRLVMKKLGLKPQQRMPANIAFIIDIGFSYDEINRISTYQSPQFKYMYLSYPLVEEGLTTDDSIQFLMENRMPSKRSRCYLCPFNCDKQGMDWKEIIEEEPFSFLKACWFDEQLRQVQRTGRKAMKSIPYLHHARIPLKDAYPSAYSFLSEKYKADFESWLSSWRRFISEKYAV</sequence>
<proteinExistence type="predicted"/>
<evidence type="ECO:0000313" key="2">
    <source>
        <dbReference type="Proteomes" id="UP000530514"/>
    </source>
</evidence>
<protein>
    <recommendedName>
        <fullName evidence="3">Phosphoadenosine phosphosulphate reductase domain-containing protein</fullName>
    </recommendedName>
</protein>
<keyword evidence="2" id="KW-1185">Reference proteome</keyword>
<evidence type="ECO:0008006" key="3">
    <source>
        <dbReference type="Google" id="ProtNLM"/>
    </source>
</evidence>
<name>A0A7W2AJT1_9BACL</name>
<dbReference type="AlphaFoldDB" id="A0A7W2AJT1"/>
<dbReference type="Proteomes" id="UP000530514">
    <property type="component" value="Unassembled WGS sequence"/>
</dbReference>